<reference evidence="3" key="1">
    <citation type="submission" date="2014-11" db="EMBL/GenBank/DDBJ databases">
        <authorList>
            <person name="Otto D Thomas"/>
            <person name="Naeem Raeece"/>
        </authorList>
    </citation>
    <scope>NUCLEOTIDE SEQUENCE</scope>
</reference>
<dbReference type="CDD" id="cd05243">
    <property type="entry name" value="SDR_a5"/>
    <property type="match status" value="1"/>
</dbReference>
<protein>
    <recommendedName>
        <fullName evidence="2">NAD(P)-binding domain-containing protein</fullName>
    </recommendedName>
</protein>
<dbReference type="InterPro" id="IPR016040">
    <property type="entry name" value="NAD(P)-bd_dom"/>
</dbReference>
<proteinExistence type="predicted"/>
<name>A0A0G4IDB1_9ALVE</name>
<feature type="domain" description="NAD(P)-binding" evidence="2">
    <location>
        <begin position="103"/>
        <end position="304"/>
    </location>
</feature>
<keyword evidence="1" id="KW-0732">Signal</keyword>
<accession>A0A0G4IDB1</accession>
<gene>
    <name evidence="3" type="ORF">Cvel_13284</name>
</gene>
<feature type="chain" id="PRO_5005193008" description="NAD(P)-binding domain-containing protein" evidence="1">
    <location>
        <begin position="19"/>
        <end position="331"/>
    </location>
</feature>
<dbReference type="InterPro" id="IPR036291">
    <property type="entry name" value="NAD(P)-bd_dom_sf"/>
</dbReference>
<dbReference type="VEuPathDB" id="CryptoDB:Cvel_13284"/>
<dbReference type="SUPFAM" id="SSF51735">
    <property type="entry name" value="NAD(P)-binding Rossmann-fold domains"/>
    <property type="match status" value="1"/>
</dbReference>
<dbReference type="PANTHER" id="PTHR15020">
    <property type="entry name" value="FLAVIN REDUCTASE-RELATED"/>
    <property type="match status" value="1"/>
</dbReference>
<feature type="signal peptide" evidence="1">
    <location>
        <begin position="1"/>
        <end position="18"/>
    </location>
</feature>
<dbReference type="Gene3D" id="3.40.50.720">
    <property type="entry name" value="NAD(P)-binding Rossmann-like Domain"/>
    <property type="match status" value="1"/>
</dbReference>
<dbReference type="EMBL" id="CDMZ01005845">
    <property type="protein sequence ID" value="CEM55129.1"/>
    <property type="molecule type" value="Genomic_DNA"/>
</dbReference>
<dbReference type="PhylomeDB" id="A0A0G4IDB1"/>
<evidence type="ECO:0000313" key="3">
    <source>
        <dbReference type="EMBL" id="CEM55129.1"/>
    </source>
</evidence>
<organism evidence="3">
    <name type="scientific">Chromera velia CCMP2878</name>
    <dbReference type="NCBI Taxonomy" id="1169474"/>
    <lineage>
        <taxon>Eukaryota</taxon>
        <taxon>Sar</taxon>
        <taxon>Alveolata</taxon>
        <taxon>Colpodellida</taxon>
        <taxon>Chromeraceae</taxon>
        <taxon>Chromera</taxon>
    </lineage>
</organism>
<dbReference type="AlphaFoldDB" id="A0A0G4IDB1"/>
<dbReference type="PANTHER" id="PTHR15020:SF11">
    <property type="entry name" value="OS06G0360300 PROTEIN"/>
    <property type="match status" value="1"/>
</dbReference>
<evidence type="ECO:0000259" key="2">
    <source>
        <dbReference type="Pfam" id="PF13460"/>
    </source>
</evidence>
<evidence type="ECO:0000256" key="1">
    <source>
        <dbReference type="SAM" id="SignalP"/>
    </source>
</evidence>
<sequence>MGMFFPLVLSCLVATGVAFQPEFSRYSQRSFLSLRLRRGIEKLSLSTLEAETPRGGSRRERIGEAAANAIAVPLLSAGLLGSPRQVRASALPAGGKSKVVVAGATGQTGMRVVNQLRALSNVSPVAAVRDPQKGEKIFGADVEKLKLDVVKDSPGKMAEALKSAGADALVCAVGFSGGNPFEWSKQAHAVDNVGTVALIDAAKEAGVKKFVLITSILTDGRAWGQEKSPGFQVTNAFGGVLDEKLTAEKHLKSSGLDFTIVRPAGLRGDGPSRSLVVTKENSLNSGEVSRDTVARVCVSALFAPSSEKKIVEIVETENVKATPEVDWFSVA</sequence>
<dbReference type="Pfam" id="PF13460">
    <property type="entry name" value="NAD_binding_10"/>
    <property type="match status" value="1"/>
</dbReference>